<evidence type="ECO:0000256" key="1">
    <source>
        <dbReference type="ARBA" id="ARBA00022490"/>
    </source>
</evidence>
<name>A0A3B0VB92_9ZZZZ</name>
<evidence type="ECO:0000313" key="7">
    <source>
        <dbReference type="EMBL" id="VAW40968.1"/>
    </source>
</evidence>
<sequence>GDFLVFGKETKGLPSAILNRYARQCYTIPMTNPHIRSLNLAMSAGIVLYEALRQQGF</sequence>
<keyword evidence="3 7" id="KW-0808">Transferase</keyword>
<proteinExistence type="predicted"/>
<dbReference type="Pfam" id="PF00588">
    <property type="entry name" value="SpoU_methylase"/>
    <property type="match status" value="1"/>
</dbReference>
<keyword evidence="5" id="KW-0819">tRNA processing</keyword>
<dbReference type="AlphaFoldDB" id="A0A3B0VB92"/>
<gene>
    <name evidence="7" type="ORF">MNBD_DELTA03-60</name>
</gene>
<accession>A0A3B0VB92</accession>
<reference evidence="7" key="1">
    <citation type="submission" date="2018-06" db="EMBL/GenBank/DDBJ databases">
        <authorList>
            <person name="Zhirakovskaya E."/>
        </authorList>
    </citation>
    <scope>NUCLEOTIDE SEQUENCE</scope>
</reference>
<dbReference type="PANTHER" id="PTHR42971:SF1">
    <property type="entry name" value="TRNA (CYTIDINE(34)-2'-O)-METHYLTRANSFERASE"/>
    <property type="match status" value="1"/>
</dbReference>
<keyword evidence="1" id="KW-0963">Cytoplasm</keyword>
<dbReference type="InterPro" id="IPR029028">
    <property type="entry name" value="Alpha/beta_knot_MTases"/>
</dbReference>
<dbReference type="Gene3D" id="3.40.1280.10">
    <property type="match status" value="1"/>
</dbReference>
<evidence type="ECO:0000256" key="3">
    <source>
        <dbReference type="ARBA" id="ARBA00022679"/>
    </source>
</evidence>
<dbReference type="InterPro" id="IPR016914">
    <property type="entry name" value="TrmL"/>
</dbReference>
<dbReference type="GO" id="GO:0003723">
    <property type="term" value="F:RNA binding"/>
    <property type="evidence" value="ECO:0007669"/>
    <property type="project" value="InterPro"/>
</dbReference>
<dbReference type="EC" id="2.1.1.207" evidence="7"/>
<keyword evidence="4" id="KW-0949">S-adenosyl-L-methionine</keyword>
<dbReference type="InterPro" id="IPR001537">
    <property type="entry name" value="SpoU_MeTrfase"/>
</dbReference>
<evidence type="ECO:0000259" key="6">
    <source>
        <dbReference type="Pfam" id="PF00588"/>
    </source>
</evidence>
<evidence type="ECO:0000256" key="4">
    <source>
        <dbReference type="ARBA" id="ARBA00022691"/>
    </source>
</evidence>
<evidence type="ECO:0000256" key="5">
    <source>
        <dbReference type="ARBA" id="ARBA00022694"/>
    </source>
</evidence>
<dbReference type="SUPFAM" id="SSF75217">
    <property type="entry name" value="alpha/beta knot"/>
    <property type="match status" value="1"/>
</dbReference>
<dbReference type="PANTHER" id="PTHR42971">
    <property type="entry name" value="TRNA (CYTIDINE(34)-2'-O)-METHYLTRANSFERASE"/>
    <property type="match status" value="1"/>
</dbReference>
<feature type="domain" description="tRNA/rRNA methyltransferase SpoU type" evidence="6">
    <location>
        <begin position="2"/>
        <end position="49"/>
    </location>
</feature>
<feature type="non-terminal residue" evidence="7">
    <location>
        <position position="1"/>
    </location>
</feature>
<dbReference type="EMBL" id="UOEX01000361">
    <property type="protein sequence ID" value="VAW40968.1"/>
    <property type="molecule type" value="Genomic_DNA"/>
</dbReference>
<dbReference type="GO" id="GO:0008173">
    <property type="term" value="F:RNA methyltransferase activity"/>
    <property type="evidence" value="ECO:0007669"/>
    <property type="project" value="InterPro"/>
</dbReference>
<evidence type="ECO:0000256" key="2">
    <source>
        <dbReference type="ARBA" id="ARBA00022603"/>
    </source>
</evidence>
<keyword evidence="2 7" id="KW-0489">Methyltransferase</keyword>
<dbReference type="GO" id="GO:0002130">
    <property type="term" value="P:wobble position ribose methylation"/>
    <property type="evidence" value="ECO:0007669"/>
    <property type="project" value="TreeGrafter"/>
</dbReference>
<dbReference type="InterPro" id="IPR029026">
    <property type="entry name" value="tRNA_m1G_MTases_N"/>
</dbReference>
<protein>
    <submittedName>
        <fullName evidence="7">tRNA (Cytidine(34)-2'-O)-methyltransferase</fullName>
        <ecNumber evidence="7">2.1.1.207</ecNumber>
    </submittedName>
</protein>
<organism evidence="7">
    <name type="scientific">hydrothermal vent metagenome</name>
    <dbReference type="NCBI Taxonomy" id="652676"/>
    <lineage>
        <taxon>unclassified sequences</taxon>
        <taxon>metagenomes</taxon>
        <taxon>ecological metagenomes</taxon>
    </lineage>
</organism>